<organism evidence="1 2">
    <name type="scientific">Sporosarcina globispora</name>
    <name type="common">Bacillus globisporus</name>
    <dbReference type="NCBI Taxonomy" id="1459"/>
    <lineage>
        <taxon>Bacteria</taxon>
        <taxon>Bacillati</taxon>
        <taxon>Bacillota</taxon>
        <taxon>Bacilli</taxon>
        <taxon>Bacillales</taxon>
        <taxon>Caryophanaceae</taxon>
        <taxon>Sporosarcina</taxon>
    </lineage>
</organism>
<evidence type="ECO:0000313" key="2">
    <source>
        <dbReference type="Proteomes" id="UP000037109"/>
    </source>
</evidence>
<gene>
    <name evidence="1" type="ORF">AF332_03560</name>
</gene>
<comment type="caution">
    <text evidence="1">The sequence shown here is derived from an EMBL/GenBank/DDBJ whole genome shotgun (WGS) entry which is preliminary data.</text>
</comment>
<dbReference type="SUPFAM" id="SSF55874">
    <property type="entry name" value="ATPase domain of HSP90 chaperone/DNA topoisomerase II/histidine kinase"/>
    <property type="match status" value="1"/>
</dbReference>
<dbReference type="OrthoDB" id="2666581at2"/>
<accession>A0A0M0G979</accession>
<dbReference type="AlphaFoldDB" id="A0A0M0G979"/>
<proteinExistence type="predicted"/>
<dbReference type="InterPro" id="IPR036890">
    <property type="entry name" value="HATPase_C_sf"/>
</dbReference>
<sequence length="73" mass="8006">MMKGKVTIKAYLSVETLIIKVSDNGSGMDATTLEGLQKKLAEDDSLPGGKNIGIKNVHDRIRLHFGEEYGLEM</sequence>
<dbReference type="RefSeq" id="WP_152966705.1">
    <property type="nucleotide sequence ID" value="NZ_LGUF01000007.1"/>
</dbReference>
<name>A0A0M0G979_SPOGL</name>
<dbReference type="Proteomes" id="UP000037109">
    <property type="component" value="Unassembled WGS sequence"/>
</dbReference>
<dbReference type="PATRIC" id="fig|1459.3.peg.725"/>
<reference evidence="2" key="1">
    <citation type="submission" date="2015-07" db="EMBL/GenBank/DDBJ databases">
        <title>Fjat-10036 dsm4.</title>
        <authorList>
            <person name="Liu B."/>
            <person name="Wang J."/>
            <person name="Zhu Y."/>
            <person name="Liu G."/>
            <person name="Chen Q."/>
            <person name="Chen Z."/>
            <person name="Lan J."/>
            <person name="Che J."/>
            <person name="Ge C."/>
            <person name="Shi H."/>
            <person name="Pan Z."/>
            <person name="Liu X."/>
        </authorList>
    </citation>
    <scope>NUCLEOTIDE SEQUENCE [LARGE SCALE GENOMIC DNA]</scope>
    <source>
        <strain evidence="2">DSM 4</strain>
    </source>
</reference>
<dbReference type="EMBL" id="LGUF01000007">
    <property type="protein sequence ID" value="KON85976.1"/>
    <property type="molecule type" value="Genomic_DNA"/>
</dbReference>
<dbReference type="Gene3D" id="3.30.565.10">
    <property type="entry name" value="Histidine kinase-like ATPase, C-terminal domain"/>
    <property type="match status" value="1"/>
</dbReference>
<keyword evidence="2" id="KW-1185">Reference proteome</keyword>
<protein>
    <recommendedName>
        <fullName evidence="3">Histidine kinase/HSP90-like ATPase domain-containing protein</fullName>
    </recommendedName>
</protein>
<dbReference type="STRING" id="1459.AF332_03560"/>
<evidence type="ECO:0008006" key="3">
    <source>
        <dbReference type="Google" id="ProtNLM"/>
    </source>
</evidence>
<evidence type="ECO:0000313" key="1">
    <source>
        <dbReference type="EMBL" id="KON85976.1"/>
    </source>
</evidence>